<proteinExistence type="inferred from homology"/>
<dbReference type="InterPro" id="IPR005814">
    <property type="entry name" value="Aminotrans_3"/>
</dbReference>
<dbReference type="InterPro" id="IPR015422">
    <property type="entry name" value="PyrdxlP-dep_Trfase_small"/>
</dbReference>
<dbReference type="GO" id="GO:0008483">
    <property type="term" value="F:transaminase activity"/>
    <property type="evidence" value="ECO:0007669"/>
    <property type="project" value="InterPro"/>
</dbReference>
<comment type="caution">
    <text evidence="4">The sequence shown here is derived from an EMBL/GenBank/DDBJ whole genome shotgun (WGS) entry which is preliminary data.</text>
</comment>
<dbReference type="Pfam" id="PF00202">
    <property type="entry name" value="Aminotran_3"/>
    <property type="match status" value="1"/>
</dbReference>
<dbReference type="Proteomes" id="UP000886653">
    <property type="component" value="Unassembled WGS sequence"/>
</dbReference>
<dbReference type="AlphaFoldDB" id="A0A9P6TEV2"/>
<dbReference type="PANTHER" id="PTHR43094">
    <property type="entry name" value="AMINOTRANSFERASE"/>
    <property type="match status" value="1"/>
</dbReference>
<dbReference type="PANTHER" id="PTHR43094:SF1">
    <property type="entry name" value="AMINOTRANSFERASE CLASS-III"/>
    <property type="match status" value="1"/>
</dbReference>
<dbReference type="Gene3D" id="3.40.640.10">
    <property type="entry name" value="Type I PLP-dependent aspartate aminotransferase-like (Major domain)"/>
    <property type="match status" value="1"/>
</dbReference>
<dbReference type="Gene3D" id="3.90.1150.10">
    <property type="entry name" value="Aspartate Aminotransferase, domain 1"/>
    <property type="match status" value="1"/>
</dbReference>
<reference evidence="4" key="1">
    <citation type="submission" date="2013-11" db="EMBL/GenBank/DDBJ databases">
        <title>Genome sequence of the fusiform rust pathogen reveals effectors for host alternation and coevolution with pine.</title>
        <authorList>
            <consortium name="DOE Joint Genome Institute"/>
            <person name="Smith K."/>
            <person name="Pendleton A."/>
            <person name="Kubisiak T."/>
            <person name="Anderson C."/>
            <person name="Salamov A."/>
            <person name="Aerts A."/>
            <person name="Riley R."/>
            <person name="Clum A."/>
            <person name="Lindquist E."/>
            <person name="Ence D."/>
            <person name="Campbell M."/>
            <person name="Kronenberg Z."/>
            <person name="Feau N."/>
            <person name="Dhillon B."/>
            <person name="Hamelin R."/>
            <person name="Burleigh J."/>
            <person name="Smith J."/>
            <person name="Yandell M."/>
            <person name="Nelson C."/>
            <person name="Grigoriev I."/>
            <person name="Davis J."/>
        </authorList>
    </citation>
    <scope>NUCLEOTIDE SEQUENCE</scope>
    <source>
        <strain evidence="4">G11</strain>
    </source>
</reference>
<evidence type="ECO:0000256" key="3">
    <source>
        <dbReference type="RuleBase" id="RU003560"/>
    </source>
</evidence>
<dbReference type="SUPFAM" id="SSF53383">
    <property type="entry name" value="PLP-dependent transferases"/>
    <property type="match status" value="1"/>
</dbReference>
<evidence type="ECO:0000256" key="1">
    <source>
        <dbReference type="ARBA" id="ARBA00008954"/>
    </source>
</evidence>
<dbReference type="CDD" id="cd00610">
    <property type="entry name" value="OAT_like"/>
    <property type="match status" value="1"/>
</dbReference>
<comment type="similarity">
    <text evidence="1 3">Belongs to the class-III pyridoxal-phosphate-dependent aminotransferase family.</text>
</comment>
<dbReference type="GO" id="GO:0005829">
    <property type="term" value="C:cytosol"/>
    <property type="evidence" value="ECO:0007669"/>
    <property type="project" value="TreeGrafter"/>
</dbReference>
<gene>
    <name evidence="4" type="ORF">CROQUDRAFT_41810</name>
</gene>
<organism evidence="4 5">
    <name type="scientific">Cronartium quercuum f. sp. fusiforme G11</name>
    <dbReference type="NCBI Taxonomy" id="708437"/>
    <lineage>
        <taxon>Eukaryota</taxon>
        <taxon>Fungi</taxon>
        <taxon>Dikarya</taxon>
        <taxon>Basidiomycota</taxon>
        <taxon>Pucciniomycotina</taxon>
        <taxon>Pucciniomycetes</taxon>
        <taxon>Pucciniales</taxon>
        <taxon>Coleosporiaceae</taxon>
        <taxon>Cronartium</taxon>
    </lineage>
</organism>
<dbReference type="OrthoDB" id="10261433at2759"/>
<evidence type="ECO:0000256" key="2">
    <source>
        <dbReference type="ARBA" id="ARBA00022898"/>
    </source>
</evidence>
<dbReference type="InterPro" id="IPR015424">
    <property type="entry name" value="PyrdxlP-dep_Trfase"/>
</dbReference>
<dbReference type="NCBIfam" id="NF005685">
    <property type="entry name" value="PRK07483.1"/>
    <property type="match status" value="1"/>
</dbReference>
<sequence length="463" mass="49921">MKPDERPVKVVSASGIELILDDGRVILDCCGGAAVACLGNGHRQVIDAIKTQAEICAYAYNVNYTTSPAEELARLLCTSSDGAFDKVGYLSGGSEAMEGALKLGRQYFLEIGQPERVKFISRELSYHGNTLGSLAVSGSPSRRAGYGPLFAENFERVSPAFPFRFKDEEMTEEAYVEELKAELESTFERLGGNSVIGFVAETVVGATCGCVSPPKGYFPAIKSVCEKYGALLILDEVMCGMGRMGATHAWQIYGEGVRPDIQAIAKGLGGGYQPIGAILISPKLSSALQTGSGRWLHGHTYQAHPISCAAALAVQRVVQEEGFLDQVREKGVLLSTWLKTAIDANDHVRQHVGDIRGRGLFWAIEFVEDRSKSGKKPFPADLSPRFSERVTKIAFEEHMIGLLGVNGVADLEGQTGDCVLLAPSFLITHQELNTLVVGFVASVEKALKNLLMIGQPDGFSKHT</sequence>
<keyword evidence="5" id="KW-1185">Reference proteome</keyword>
<accession>A0A9P6TEV2</accession>
<dbReference type="GO" id="GO:0030170">
    <property type="term" value="F:pyridoxal phosphate binding"/>
    <property type="evidence" value="ECO:0007669"/>
    <property type="project" value="InterPro"/>
</dbReference>
<evidence type="ECO:0008006" key="6">
    <source>
        <dbReference type="Google" id="ProtNLM"/>
    </source>
</evidence>
<dbReference type="EMBL" id="MU167240">
    <property type="protein sequence ID" value="KAG0148133.1"/>
    <property type="molecule type" value="Genomic_DNA"/>
</dbReference>
<evidence type="ECO:0000313" key="5">
    <source>
        <dbReference type="Proteomes" id="UP000886653"/>
    </source>
</evidence>
<protein>
    <recommendedName>
        <fullName evidence="6">Aminotransferase</fullName>
    </recommendedName>
</protein>
<evidence type="ECO:0000313" key="4">
    <source>
        <dbReference type="EMBL" id="KAG0148133.1"/>
    </source>
</evidence>
<keyword evidence="2 3" id="KW-0663">Pyridoxal phosphate</keyword>
<name>A0A9P6TEV2_9BASI</name>
<dbReference type="InterPro" id="IPR015421">
    <property type="entry name" value="PyrdxlP-dep_Trfase_major"/>
</dbReference>